<gene>
    <name evidence="1" type="ORF">AKO1_008585</name>
</gene>
<evidence type="ECO:0000313" key="2">
    <source>
        <dbReference type="Proteomes" id="UP001431209"/>
    </source>
</evidence>
<sequence>MTDARRNSFNGSAKDLSLDESIFLDMEEPPITLGYTQNQSNYGGYGLSLGYGHMTAELSDGSHIGLKYYDQSSVDEEFTVKMYI</sequence>
<name>A0AAW2YMJ3_9EUKA</name>
<protein>
    <submittedName>
        <fullName evidence="1">Uncharacterized protein</fullName>
    </submittedName>
</protein>
<organism evidence="1 2">
    <name type="scientific">Acrasis kona</name>
    <dbReference type="NCBI Taxonomy" id="1008807"/>
    <lineage>
        <taxon>Eukaryota</taxon>
        <taxon>Discoba</taxon>
        <taxon>Heterolobosea</taxon>
        <taxon>Tetramitia</taxon>
        <taxon>Eutetramitia</taxon>
        <taxon>Acrasidae</taxon>
        <taxon>Acrasis</taxon>
    </lineage>
</organism>
<dbReference type="AlphaFoldDB" id="A0AAW2YMJ3"/>
<reference evidence="1 2" key="1">
    <citation type="submission" date="2024-03" db="EMBL/GenBank/DDBJ databases">
        <title>The Acrasis kona genome and developmental transcriptomes reveal deep origins of eukaryotic multicellular pathways.</title>
        <authorList>
            <person name="Sheikh S."/>
            <person name="Fu C.-J."/>
            <person name="Brown M.W."/>
            <person name="Baldauf S.L."/>
        </authorList>
    </citation>
    <scope>NUCLEOTIDE SEQUENCE [LARGE SCALE GENOMIC DNA]</scope>
    <source>
        <strain evidence="1 2">ATCC MYA-3509</strain>
    </source>
</reference>
<keyword evidence="2" id="KW-1185">Reference proteome</keyword>
<comment type="caution">
    <text evidence="1">The sequence shown here is derived from an EMBL/GenBank/DDBJ whole genome shotgun (WGS) entry which is preliminary data.</text>
</comment>
<accession>A0AAW2YMJ3</accession>
<evidence type="ECO:0000313" key="1">
    <source>
        <dbReference type="EMBL" id="KAL0478324.1"/>
    </source>
</evidence>
<proteinExistence type="predicted"/>
<dbReference type="EMBL" id="JAOPGA020000365">
    <property type="protein sequence ID" value="KAL0478324.1"/>
    <property type="molecule type" value="Genomic_DNA"/>
</dbReference>
<dbReference type="Proteomes" id="UP001431209">
    <property type="component" value="Unassembled WGS sequence"/>
</dbReference>